<name>A0ABP7WFY7_9SPHI</name>
<gene>
    <name evidence="1" type="ORF">GCM10022392_06610</name>
</gene>
<dbReference type="RefSeq" id="WP_345101020.1">
    <property type="nucleotide sequence ID" value="NZ_BAABCV010000002.1"/>
</dbReference>
<reference evidence="2" key="1">
    <citation type="journal article" date="2019" name="Int. J. Syst. Evol. Microbiol.">
        <title>The Global Catalogue of Microorganisms (GCM) 10K type strain sequencing project: providing services to taxonomists for standard genome sequencing and annotation.</title>
        <authorList>
            <consortium name="The Broad Institute Genomics Platform"/>
            <consortium name="The Broad Institute Genome Sequencing Center for Infectious Disease"/>
            <person name="Wu L."/>
            <person name="Ma J."/>
        </authorList>
    </citation>
    <scope>NUCLEOTIDE SEQUENCE [LARGE SCALE GENOMIC DNA]</scope>
    <source>
        <strain evidence="2">JCM 17085</strain>
    </source>
</reference>
<dbReference type="Proteomes" id="UP001500841">
    <property type="component" value="Unassembled WGS sequence"/>
</dbReference>
<protein>
    <submittedName>
        <fullName evidence="1">Uncharacterized protein</fullName>
    </submittedName>
</protein>
<proteinExistence type="predicted"/>
<accession>A0ABP7WFY7</accession>
<sequence>MENYAFETEGLSQDDINRFNETYQKLREEFNILPTGHIDFDLPQFKAFRNCSDVNLRGSYVIKRDCGDSYILFVQVQYKLSDKQVAQHQEAQVWGLTYLKHNFGGVVIRRETLTDKILELIHPHELDFDEDKPFSNTFYVVVNDYLKATAGMTRDFRNAVMDIRDNDFLIEIVDHTLLIGNYDPIIPEKSLHIAEFVERMAEACWGGME</sequence>
<organism evidence="1 2">
    <name type="scientific">Mucilaginibacter panaciglaebae</name>
    <dbReference type="NCBI Taxonomy" id="502331"/>
    <lineage>
        <taxon>Bacteria</taxon>
        <taxon>Pseudomonadati</taxon>
        <taxon>Bacteroidota</taxon>
        <taxon>Sphingobacteriia</taxon>
        <taxon>Sphingobacteriales</taxon>
        <taxon>Sphingobacteriaceae</taxon>
        <taxon>Mucilaginibacter</taxon>
    </lineage>
</organism>
<comment type="caution">
    <text evidence="1">The sequence shown here is derived from an EMBL/GenBank/DDBJ whole genome shotgun (WGS) entry which is preliminary data.</text>
</comment>
<evidence type="ECO:0000313" key="1">
    <source>
        <dbReference type="EMBL" id="GAA4088116.1"/>
    </source>
</evidence>
<evidence type="ECO:0000313" key="2">
    <source>
        <dbReference type="Proteomes" id="UP001500841"/>
    </source>
</evidence>
<dbReference type="EMBL" id="BAABCV010000002">
    <property type="protein sequence ID" value="GAA4088116.1"/>
    <property type="molecule type" value="Genomic_DNA"/>
</dbReference>
<keyword evidence="2" id="KW-1185">Reference proteome</keyword>